<protein>
    <submittedName>
        <fullName evidence="2">Helix-turn-helix transcriptional regulator</fullName>
    </submittedName>
</protein>
<sequence length="92" mass="9956">MSIGARLKSERLRLGLTQAMLGAAGGVEVNAQGRYEAGARIPRADYLASIAKVGIDVLYVVTGQRMKNRAADFTNSRELLSVSQSEPKIRVH</sequence>
<dbReference type="Proteomes" id="UP000585226">
    <property type="component" value="Unassembled WGS sequence"/>
</dbReference>
<gene>
    <name evidence="2" type="ORF">HX893_07100</name>
</gene>
<accession>A0A7Y8KG21</accession>
<evidence type="ECO:0000313" key="2">
    <source>
        <dbReference type="EMBL" id="NWE87897.1"/>
    </source>
</evidence>
<dbReference type="SMART" id="SM00530">
    <property type="entry name" value="HTH_XRE"/>
    <property type="match status" value="1"/>
</dbReference>
<reference evidence="2 3" key="1">
    <citation type="submission" date="2020-04" db="EMBL/GenBank/DDBJ databases">
        <title>Molecular characterization of pseudomonads from Agaricus bisporus reveal novel blotch 2 pathogens in Western Europe.</title>
        <authorList>
            <person name="Taparia T."/>
            <person name="Krijger M."/>
            <person name="Haynes E."/>
            <person name="Elpinstone J.G."/>
            <person name="Noble R."/>
            <person name="Van Der Wolf J."/>
        </authorList>
    </citation>
    <scope>NUCLEOTIDE SEQUENCE [LARGE SCALE GENOMIC DNA]</scope>
    <source>
        <strain evidence="2 3">P8021</strain>
    </source>
</reference>
<dbReference type="InterPro" id="IPR001387">
    <property type="entry name" value="Cro/C1-type_HTH"/>
</dbReference>
<dbReference type="CDD" id="cd00093">
    <property type="entry name" value="HTH_XRE"/>
    <property type="match status" value="1"/>
</dbReference>
<proteinExistence type="predicted"/>
<comment type="caution">
    <text evidence="2">The sequence shown here is derived from an EMBL/GenBank/DDBJ whole genome shotgun (WGS) entry which is preliminary data.</text>
</comment>
<dbReference type="SUPFAM" id="SSF47413">
    <property type="entry name" value="lambda repressor-like DNA-binding domains"/>
    <property type="match status" value="1"/>
</dbReference>
<dbReference type="EMBL" id="JACASD010000015">
    <property type="protein sequence ID" value="NWE87897.1"/>
    <property type="molecule type" value="Genomic_DNA"/>
</dbReference>
<dbReference type="RefSeq" id="WP_177110680.1">
    <property type="nucleotide sequence ID" value="NZ_JACASD010000015.1"/>
</dbReference>
<dbReference type="PROSITE" id="PS50943">
    <property type="entry name" value="HTH_CROC1"/>
    <property type="match status" value="1"/>
</dbReference>
<dbReference type="GO" id="GO:0003677">
    <property type="term" value="F:DNA binding"/>
    <property type="evidence" value="ECO:0007669"/>
    <property type="project" value="InterPro"/>
</dbReference>
<feature type="domain" description="HTH cro/C1-type" evidence="1">
    <location>
        <begin position="7"/>
        <end position="60"/>
    </location>
</feature>
<dbReference type="InterPro" id="IPR010982">
    <property type="entry name" value="Lambda_DNA-bd_dom_sf"/>
</dbReference>
<evidence type="ECO:0000313" key="3">
    <source>
        <dbReference type="Proteomes" id="UP000585226"/>
    </source>
</evidence>
<organism evidence="2 3">
    <name type="scientific">Pseudomonas reactans</name>
    <dbReference type="NCBI Taxonomy" id="117680"/>
    <lineage>
        <taxon>Bacteria</taxon>
        <taxon>Pseudomonadati</taxon>
        <taxon>Pseudomonadota</taxon>
        <taxon>Gammaproteobacteria</taxon>
        <taxon>Pseudomonadales</taxon>
        <taxon>Pseudomonadaceae</taxon>
        <taxon>Pseudomonas</taxon>
    </lineage>
</organism>
<dbReference type="Gene3D" id="1.10.260.40">
    <property type="entry name" value="lambda repressor-like DNA-binding domains"/>
    <property type="match status" value="1"/>
</dbReference>
<name>A0A7Y8KG21_9PSED</name>
<dbReference type="AlphaFoldDB" id="A0A7Y8KG21"/>
<evidence type="ECO:0000259" key="1">
    <source>
        <dbReference type="PROSITE" id="PS50943"/>
    </source>
</evidence>
<dbReference type="Pfam" id="PF13560">
    <property type="entry name" value="HTH_31"/>
    <property type="match status" value="1"/>
</dbReference>